<reference evidence="2" key="2">
    <citation type="submission" date="2015-02" db="UniProtKB">
        <authorList>
            <consortium name="EnsemblMetazoa"/>
        </authorList>
    </citation>
    <scope>IDENTIFICATION</scope>
</reference>
<dbReference type="eggNOG" id="ENOG502SVYC">
    <property type="taxonomic scope" value="Eukaryota"/>
</dbReference>
<keyword evidence="1" id="KW-0472">Membrane</keyword>
<evidence type="ECO:0000313" key="3">
    <source>
        <dbReference type="Proteomes" id="UP000014500"/>
    </source>
</evidence>
<keyword evidence="1" id="KW-1133">Transmembrane helix</keyword>
<dbReference type="EnsemblMetazoa" id="SMAR006077-RA">
    <property type="protein sequence ID" value="SMAR006077-PA"/>
    <property type="gene ID" value="SMAR006077"/>
</dbReference>
<protein>
    <recommendedName>
        <fullName evidence="4">G-protein coupled receptors family 1 profile domain-containing protein</fullName>
    </recommendedName>
</protein>
<dbReference type="EMBL" id="JH431665">
    <property type="status" value="NOT_ANNOTATED_CDS"/>
    <property type="molecule type" value="Genomic_DNA"/>
</dbReference>
<sequence length="76" mass="8513">MDNSCNNTSMSPLGVGDYISVDHPEDMLKPWFINPHFVSIMITHSLTFLVGVIGNIIIISTMTRDKTSRNATRMDN</sequence>
<evidence type="ECO:0008006" key="4">
    <source>
        <dbReference type="Google" id="ProtNLM"/>
    </source>
</evidence>
<dbReference type="HOGENOM" id="CLU_2657598_0_0_1"/>
<evidence type="ECO:0000256" key="1">
    <source>
        <dbReference type="SAM" id="Phobius"/>
    </source>
</evidence>
<dbReference type="AlphaFoldDB" id="T1IXX9"/>
<feature type="transmembrane region" description="Helical" evidence="1">
    <location>
        <begin position="37"/>
        <end position="59"/>
    </location>
</feature>
<dbReference type="Proteomes" id="UP000014500">
    <property type="component" value="Unassembled WGS sequence"/>
</dbReference>
<keyword evidence="3" id="KW-1185">Reference proteome</keyword>
<proteinExistence type="predicted"/>
<accession>T1IXX9</accession>
<name>T1IXX9_STRMM</name>
<organism evidence="2 3">
    <name type="scientific">Strigamia maritima</name>
    <name type="common">European centipede</name>
    <name type="synonym">Geophilus maritimus</name>
    <dbReference type="NCBI Taxonomy" id="126957"/>
    <lineage>
        <taxon>Eukaryota</taxon>
        <taxon>Metazoa</taxon>
        <taxon>Ecdysozoa</taxon>
        <taxon>Arthropoda</taxon>
        <taxon>Myriapoda</taxon>
        <taxon>Chilopoda</taxon>
        <taxon>Pleurostigmophora</taxon>
        <taxon>Geophilomorpha</taxon>
        <taxon>Linotaeniidae</taxon>
        <taxon>Strigamia</taxon>
    </lineage>
</organism>
<keyword evidence="1" id="KW-0812">Transmembrane</keyword>
<evidence type="ECO:0000313" key="2">
    <source>
        <dbReference type="EnsemblMetazoa" id="SMAR006077-PA"/>
    </source>
</evidence>
<reference evidence="3" key="1">
    <citation type="submission" date="2011-05" db="EMBL/GenBank/DDBJ databases">
        <authorList>
            <person name="Richards S.R."/>
            <person name="Qu J."/>
            <person name="Jiang H."/>
            <person name="Jhangiani S.N."/>
            <person name="Agravi P."/>
            <person name="Goodspeed R."/>
            <person name="Gross S."/>
            <person name="Mandapat C."/>
            <person name="Jackson L."/>
            <person name="Mathew T."/>
            <person name="Pu L."/>
            <person name="Thornton R."/>
            <person name="Saada N."/>
            <person name="Wilczek-Boney K.B."/>
            <person name="Lee S."/>
            <person name="Kovar C."/>
            <person name="Wu Y."/>
            <person name="Scherer S.E."/>
            <person name="Worley K.C."/>
            <person name="Muzny D.M."/>
            <person name="Gibbs R."/>
        </authorList>
    </citation>
    <scope>NUCLEOTIDE SEQUENCE</scope>
    <source>
        <strain evidence="3">Brora</strain>
    </source>
</reference>
<dbReference type="PhylomeDB" id="T1IXX9"/>